<dbReference type="InterPro" id="IPR011059">
    <property type="entry name" value="Metal-dep_hydrolase_composite"/>
</dbReference>
<name>A0ABU0XIY4_9MICO</name>
<dbReference type="Gene3D" id="3.10.310.70">
    <property type="match status" value="1"/>
</dbReference>
<dbReference type="Gene3D" id="2.30.40.10">
    <property type="entry name" value="Urease, subunit C, domain 1"/>
    <property type="match status" value="1"/>
</dbReference>
<comment type="caution">
    <text evidence="2">The sequence shown here is derived from an EMBL/GenBank/DDBJ whole genome shotgun (WGS) entry which is preliminary data.</text>
</comment>
<proteinExistence type="predicted"/>
<dbReference type="Gene3D" id="3.20.20.140">
    <property type="entry name" value="Metal-dependent hydrolases"/>
    <property type="match status" value="1"/>
</dbReference>
<dbReference type="InterPro" id="IPR033932">
    <property type="entry name" value="YtcJ-like"/>
</dbReference>
<dbReference type="CDD" id="cd01300">
    <property type="entry name" value="YtcJ_like"/>
    <property type="match status" value="1"/>
</dbReference>
<accession>A0ABU0XIY4</accession>
<feature type="domain" description="Amidohydrolase 3" evidence="1">
    <location>
        <begin position="61"/>
        <end position="533"/>
    </location>
</feature>
<dbReference type="GO" id="GO:0016787">
    <property type="term" value="F:hydrolase activity"/>
    <property type="evidence" value="ECO:0007669"/>
    <property type="project" value="UniProtKB-KW"/>
</dbReference>
<keyword evidence="3" id="KW-1185">Reference proteome</keyword>
<dbReference type="EC" id="3.5.-.-" evidence="2"/>
<organism evidence="2 3">
    <name type="scientific">Microbacterium capsulatum</name>
    <dbReference type="NCBI Taxonomy" id="3041921"/>
    <lineage>
        <taxon>Bacteria</taxon>
        <taxon>Bacillati</taxon>
        <taxon>Actinomycetota</taxon>
        <taxon>Actinomycetes</taxon>
        <taxon>Micrococcales</taxon>
        <taxon>Microbacteriaceae</taxon>
        <taxon>Microbacterium</taxon>
    </lineage>
</organism>
<evidence type="ECO:0000259" key="1">
    <source>
        <dbReference type="Pfam" id="PF07969"/>
    </source>
</evidence>
<dbReference type="InterPro" id="IPR032466">
    <property type="entry name" value="Metal_Hydrolase"/>
</dbReference>
<dbReference type="Proteomes" id="UP001230289">
    <property type="component" value="Unassembled WGS sequence"/>
</dbReference>
<reference evidence="2 3" key="1">
    <citation type="submission" date="2023-08" db="EMBL/GenBank/DDBJ databases">
        <title>Microbacterium sp. nov., isolated from a waste landfill.</title>
        <authorList>
            <person name="Wen W."/>
        </authorList>
    </citation>
    <scope>NUCLEOTIDE SEQUENCE [LARGE SCALE GENOMIC DNA]</scope>
    <source>
        <strain evidence="2 3">ASV81</strain>
    </source>
</reference>
<evidence type="ECO:0000313" key="2">
    <source>
        <dbReference type="EMBL" id="MDQ4215096.1"/>
    </source>
</evidence>
<dbReference type="PANTHER" id="PTHR22642:SF2">
    <property type="entry name" value="PROTEIN LONG AFTER FAR-RED 3"/>
    <property type="match status" value="1"/>
</dbReference>
<gene>
    <name evidence="2" type="ORF">RBR11_14325</name>
</gene>
<evidence type="ECO:0000313" key="3">
    <source>
        <dbReference type="Proteomes" id="UP001230289"/>
    </source>
</evidence>
<sequence>MTVADRIILGARVRTMTGPEAAESPEAVAVADGRILAVGPRSEVLALAGPGTDVIEHPSATILPGLVDAHSHPIYSLGIVRGLSLAGVHTRAGLRAALERGRDEQAGDEWFLAWGLDPSAFEGEPIGNAELHVVLGADRPAYIKMFDAHSGIASAAALARAGVTAPFDNPDGSGAVGDTEGRLTGHLLEFPTMELVERILPPHGFDDRVRQLRGLLGDMAAVGITTAHVMDLKDPDALELLAAIEAEGDLPVRLRISPWCEPTTTDAEVAALVAMQGRGGRRYGIEGIKLFIDGTVEGGTAWLATPDADGEGLAATWPEADAYAARIRLFDEQGIPTATHAIGERGIRFVAETLASLPAGGVPHRIEHIESAEDDVIALIGASGIVASMQPTHCTHHVRPDGSDDWSRRLGATRAGRAWRTGDVRRSGATLALGSDWPVAPFDPWEIMADAQTRRPTAHPGTPAVGADQALTAVEALEGYTTHAHRAIGSAGGALVPGAPADLIVLDTDPLTAAPEELLDARVLLTLVDGRPTHR</sequence>
<dbReference type="RefSeq" id="WP_308490049.1">
    <property type="nucleotide sequence ID" value="NZ_JAVFCB010000008.1"/>
</dbReference>
<dbReference type="Pfam" id="PF07969">
    <property type="entry name" value="Amidohydro_3"/>
    <property type="match status" value="1"/>
</dbReference>
<dbReference type="SUPFAM" id="SSF51556">
    <property type="entry name" value="Metallo-dependent hydrolases"/>
    <property type="match status" value="1"/>
</dbReference>
<dbReference type="SUPFAM" id="SSF51338">
    <property type="entry name" value="Composite domain of metallo-dependent hydrolases"/>
    <property type="match status" value="1"/>
</dbReference>
<dbReference type="EMBL" id="JAVFCB010000008">
    <property type="protein sequence ID" value="MDQ4215096.1"/>
    <property type="molecule type" value="Genomic_DNA"/>
</dbReference>
<keyword evidence="2" id="KW-0378">Hydrolase</keyword>
<protein>
    <submittedName>
        <fullName evidence="2">Amidohydrolase</fullName>
        <ecNumber evidence="2">3.5.-.-</ecNumber>
    </submittedName>
</protein>
<dbReference type="InterPro" id="IPR013108">
    <property type="entry name" value="Amidohydro_3"/>
</dbReference>
<dbReference type="PANTHER" id="PTHR22642">
    <property type="entry name" value="IMIDAZOLONEPROPIONASE"/>
    <property type="match status" value="1"/>
</dbReference>